<protein>
    <submittedName>
        <fullName evidence="1">Uncharacterized protein</fullName>
    </submittedName>
</protein>
<name>A0A4R3JB56_9PROT</name>
<accession>A0A4R3JB56</accession>
<evidence type="ECO:0000313" key="2">
    <source>
        <dbReference type="Proteomes" id="UP000295304"/>
    </source>
</evidence>
<gene>
    <name evidence="1" type="ORF">EDD55_1041</name>
</gene>
<comment type="caution">
    <text evidence="1">The sequence shown here is derived from an EMBL/GenBank/DDBJ whole genome shotgun (WGS) entry which is preliminary data.</text>
</comment>
<proteinExistence type="predicted"/>
<dbReference type="RefSeq" id="WP_132938665.1">
    <property type="nucleotide sequence ID" value="NZ_CP119676.1"/>
</dbReference>
<evidence type="ECO:0000313" key="1">
    <source>
        <dbReference type="EMBL" id="TCS62912.1"/>
    </source>
</evidence>
<sequence length="108" mass="11782">MDKLEALYVKFQKLGVGPQTKSLLLLKPRDALNLICTGVAASNRLLRVEGFWLLPSGAIQPDMGLIYDVDDFNDEKEFLRAVGGLLLGEITNNGVAFEIGMSAPDEKS</sequence>
<organism evidence="1 2">
    <name type="scientific">Varunaivibrio sulfuroxidans</name>
    <dbReference type="NCBI Taxonomy" id="1773489"/>
    <lineage>
        <taxon>Bacteria</taxon>
        <taxon>Pseudomonadati</taxon>
        <taxon>Pseudomonadota</taxon>
        <taxon>Alphaproteobacteria</taxon>
        <taxon>Rhodospirillales</taxon>
        <taxon>Magnetovibrionaceae</taxon>
        <taxon>Varunaivibrio</taxon>
    </lineage>
</organism>
<dbReference type="Proteomes" id="UP000295304">
    <property type="component" value="Unassembled WGS sequence"/>
</dbReference>
<dbReference type="AlphaFoldDB" id="A0A4R3JB56"/>
<keyword evidence="2" id="KW-1185">Reference proteome</keyword>
<dbReference type="EMBL" id="SLZW01000004">
    <property type="protein sequence ID" value="TCS62912.1"/>
    <property type="molecule type" value="Genomic_DNA"/>
</dbReference>
<reference evidence="1 2" key="1">
    <citation type="submission" date="2019-03" db="EMBL/GenBank/DDBJ databases">
        <title>Genomic Encyclopedia of Type Strains, Phase IV (KMG-IV): sequencing the most valuable type-strain genomes for metagenomic binning, comparative biology and taxonomic classification.</title>
        <authorList>
            <person name="Goeker M."/>
        </authorList>
    </citation>
    <scope>NUCLEOTIDE SEQUENCE [LARGE SCALE GENOMIC DNA]</scope>
    <source>
        <strain evidence="1 2">DSM 101688</strain>
    </source>
</reference>